<dbReference type="Pfam" id="PF07714">
    <property type="entry name" value="PK_Tyr_Ser-Thr"/>
    <property type="match status" value="2"/>
</dbReference>
<feature type="transmembrane region" description="Helical" evidence="2">
    <location>
        <begin position="92"/>
        <end position="114"/>
    </location>
</feature>
<feature type="compositionally biased region" description="Low complexity" evidence="1">
    <location>
        <begin position="231"/>
        <end position="244"/>
    </location>
</feature>
<evidence type="ECO:0000256" key="1">
    <source>
        <dbReference type="SAM" id="MobiDB-lite"/>
    </source>
</evidence>
<evidence type="ECO:0000256" key="2">
    <source>
        <dbReference type="SAM" id="Phobius"/>
    </source>
</evidence>
<keyword evidence="4" id="KW-0418">Kinase</keyword>
<dbReference type="InterPro" id="IPR008271">
    <property type="entry name" value="Ser/Thr_kinase_AS"/>
</dbReference>
<reference evidence="4 5" key="1">
    <citation type="journal article" date="2016" name="Mol. Biol. Evol.">
        <title>Comparative Genomics of Early-Diverging Mushroom-Forming Fungi Provides Insights into the Origins of Lignocellulose Decay Capabilities.</title>
        <authorList>
            <person name="Nagy L.G."/>
            <person name="Riley R."/>
            <person name="Tritt A."/>
            <person name="Adam C."/>
            <person name="Daum C."/>
            <person name="Floudas D."/>
            <person name="Sun H."/>
            <person name="Yadav J.S."/>
            <person name="Pangilinan J."/>
            <person name="Larsson K.H."/>
            <person name="Matsuura K."/>
            <person name="Barry K."/>
            <person name="Labutti K."/>
            <person name="Kuo R."/>
            <person name="Ohm R.A."/>
            <person name="Bhattacharya S.S."/>
            <person name="Shirouzu T."/>
            <person name="Yoshinaga Y."/>
            <person name="Martin F.M."/>
            <person name="Grigoriev I.V."/>
            <person name="Hibbett D.S."/>
        </authorList>
    </citation>
    <scope>NUCLEOTIDE SEQUENCE [LARGE SCALE GENOMIC DNA]</scope>
    <source>
        <strain evidence="4 5">HHB12029</strain>
    </source>
</reference>
<dbReference type="InterPro" id="IPR000719">
    <property type="entry name" value="Prot_kinase_dom"/>
</dbReference>
<dbReference type="GO" id="GO:0005524">
    <property type="term" value="F:ATP binding"/>
    <property type="evidence" value="ECO:0007669"/>
    <property type="project" value="InterPro"/>
</dbReference>
<feature type="compositionally biased region" description="Basic and acidic residues" evidence="1">
    <location>
        <begin position="478"/>
        <end position="491"/>
    </location>
</feature>
<keyword evidence="2" id="KW-0472">Membrane</keyword>
<accession>A0A165K4S5</accession>
<evidence type="ECO:0000259" key="3">
    <source>
        <dbReference type="PROSITE" id="PS50011"/>
    </source>
</evidence>
<dbReference type="PROSITE" id="PS00108">
    <property type="entry name" value="PROTEIN_KINASE_ST"/>
    <property type="match status" value="1"/>
</dbReference>
<keyword evidence="4" id="KW-0808">Transferase</keyword>
<keyword evidence="5" id="KW-1185">Reference proteome</keyword>
<dbReference type="Proteomes" id="UP000077266">
    <property type="component" value="Unassembled WGS sequence"/>
</dbReference>
<dbReference type="Gene3D" id="1.10.510.10">
    <property type="entry name" value="Transferase(Phosphotransferase) domain 1"/>
    <property type="match status" value="2"/>
</dbReference>
<sequence length="491" mass="53168">MASGAGNIGIQAGTVLQLVPFDGEDKQDIIVTSTQTVDVGGSAYVLSGELQQPGGVTAVRVALKVFPTMLSEENQELLRRELNVCRTFRHPLLLPFLGTSAFGLHTILVSYYMANGNLREYLARNPDANRRAFVLQVAEAVHFLHDSKGYVHGDLKCHNVLVTDDERAILADFGLATTIEKAEHETTTATGIRQRNSLRFAAPEILIDEASGEDTPLRLSGSFEDHDAPIQASAGSSQSSVGSSIQHVRKRGKTPPSDVYAFGMVVLEIFTGELPWAGRSEAGVITRVVRGDVPPKPLPHVYTKRGFTQDYWDLCLHCWSFHPQDRPSMNAIVHKLTIADDASASYGDYYRPTPPAILASELDPDAFTNYHKEGEEGGLGLALGELPPHDLTLQPLTVLTPPTPGPAGQGLLSSVMSALSTGVNTLFGTTSADSAAETAEQPSPTRAEHGSTYDWTSASSTPSTSYYLPRPVKFRSYPSRDHHQTSGFKDQ</sequence>
<dbReference type="PANTHER" id="PTHR44329">
    <property type="entry name" value="SERINE/THREONINE-PROTEIN KINASE TNNI3K-RELATED"/>
    <property type="match status" value="1"/>
</dbReference>
<name>A0A165K4S5_EXIGL</name>
<evidence type="ECO:0000313" key="5">
    <source>
        <dbReference type="Proteomes" id="UP000077266"/>
    </source>
</evidence>
<gene>
    <name evidence="4" type="ORF">EXIGLDRAFT_834073</name>
</gene>
<feature type="compositionally biased region" description="Low complexity" evidence="1">
    <location>
        <begin position="456"/>
        <end position="465"/>
    </location>
</feature>
<evidence type="ECO:0000313" key="4">
    <source>
        <dbReference type="EMBL" id="KZV95786.1"/>
    </source>
</evidence>
<organism evidence="4 5">
    <name type="scientific">Exidia glandulosa HHB12029</name>
    <dbReference type="NCBI Taxonomy" id="1314781"/>
    <lineage>
        <taxon>Eukaryota</taxon>
        <taxon>Fungi</taxon>
        <taxon>Dikarya</taxon>
        <taxon>Basidiomycota</taxon>
        <taxon>Agaricomycotina</taxon>
        <taxon>Agaricomycetes</taxon>
        <taxon>Auriculariales</taxon>
        <taxon>Exidiaceae</taxon>
        <taxon>Exidia</taxon>
    </lineage>
</organism>
<dbReference type="EMBL" id="KV425951">
    <property type="protein sequence ID" value="KZV95786.1"/>
    <property type="molecule type" value="Genomic_DNA"/>
</dbReference>
<dbReference type="InParanoid" id="A0A165K4S5"/>
<feature type="domain" description="Protein kinase" evidence="3">
    <location>
        <begin position="31"/>
        <end position="337"/>
    </location>
</feature>
<dbReference type="AlphaFoldDB" id="A0A165K4S5"/>
<dbReference type="PANTHER" id="PTHR44329:SF214">
    <property type="entry name" value="PROTEIN KINASE DOMAIN-CONTAINING PROTEIN"/>
    <property type="match status" value="1"/>
</dbReference>
<feature type="region of interest" description="Disordered" evidence="1">
    <location>
        <begin position="432"/>
        <end position="491"/>
    </location>
</feature>
<keyword evidence="2" id="KW-1133">Transmembrane helix</keyword>
<proteinExistence type="predicted"/>
<dbReference type="STRING" id="1314781.A0A165K4S5"/>
<dbReference type="OrthoDB" id="346907at2759"/>
<dbReference type="GO" id="GO:0004674">
    <property type="term" value="F:protein serine/threonine kinase activity"/>
    <property type="evidence" value="ECO:0007669"/>
    <property type="project" value="TreeGrafter"/>
</dbReference>
<protein>
    <submittedName>
        <fullName evidence="4">Kinase-like protein</fullName>
    </submittedName>
</protein>
<keyword evidence="2" id="KW-0812">Transmembrane</keyword>
<dbReference type="SMART" id="SM00220">
    <property type="entry name" value="S_TKc"/>
    <property type="match status" value="1"/>
</dbReference>
<dbReference type="SUPFAM" id="SSF56112">
    <property type="entry name" value="Protein kinase-like (PK-like)"/>
    <property type="match status" value="1"/>
</dbReference>
<dbReference type="InterPro" id="IPR051681">
    <property type="entry name" value="Ser/Thr_Kinases-Pseudokinases"/>
</dbReference>
<dbReference type="PROSITE" id="PS50011">
    <property type="entry name" value="PROTEIN_KINASE_DOM"/>
    <property type="match status" value="1"/>
</dbReference>
<dbReference type="InterPro" id="IPR011009">
    <property type="entry name" value="Kinase-like_dom_sf"/>
</dbReference>
<dbReference type="InterPro" id="IPR001245">
    <property type="entry name" value="Ser-Thr/Tyr_kinase_cat_dom"/>
</dbReference>
<feature type="region of interest" description="Disordered" evidence="1">
    <location>
        <begin position="228"/>
        <end position="254"/>
    </location>
</feature>